<proteinExistence type="inferred from homology"/>
<dbReference type="InterPro" id="IPR043149">
    <property type="entry name" value="TagF_N"/>
</dbReference>
<gene>
    <name evidence="7" type="ORF">KHZ85_07275</name>
</gene>
<evidence type="ECO:0000256" key="2">
    <source>
        <dbReference type="ARBA" id="ARBA00010488"/>
    </source>
</evidence>
<keyword evidence="5" id="KW-0777">Teichoic acid biosynthesis</keyword>
<keyword evidence="4" id="KW-0808">Transferase</keyword>
<dbReference type="Gene3D" id="3.40.50.11820">
    <property type="match status" value="1"/>
</dbReference>
<dbReference type="GO" id="GO:0005886">
    <property type="term" value="C:plasma membrane"/>
    <property type="evidence" value="ECO:0007669"/>
    <property type="project" value="UniProtKB-SubCell"/>
</dbReference>
<dbReference type="GO" id="GO:0047355">
    <property type="term" value="F:CDP-glycerol glycerophosphotransferase activity"/>
    <property type="evidence" value="ECO:0007669"/>
    <property type="project" value="InterPro"/>
</dbReference>
<comment type="subcellular location">
    <subcellularLocation>
        <location evidence="1">Cell membrane</location>
        <topology evidence="1">Peripheral membrane protein</topology>
    </subcellularLocation>
</comment>
<dbReference type="InterPro" id="IPR051612">
    <property type="entry name" value="Teichoic_Acid_Biosynth"/>
</dbReference>
<evidence type="ECO:0000256" key="6">
    <source>
        <dbReference type="ARBA" id="ARBA00023136"/>
    </source>
</evidence>
<dbReference type="SUPFAM" id="SSF53756">
    <property type="entry name" value="UDP-Glycosyltransferase/glycogen phosphorylase"/>
    <property type="match status" value="2"/>
</dbReference>
<evidence type="ECO:0000256" key="3">
    <source>
        <dbReference type="ARBA" id="ARBA00022475"/>
    </source>
</evidence>
<dbReference type="InterPro" id="IPR043148">
    <property type="entry name" value="TagF_C"/>
</dbReference>
<dbReference type="InterPro" id="IPR007554">
    <property type="entry name" value="Glycerophosphate_synth"/>
</dbReference>
<evidence type="ECO:0000256" key="5">
    <source>
        <dbReference type="ARBA" id="ARBA00022944"/>
    </source>
</evidence>
<dbReference type="Proteomes" id="UP000753219">
    <property type="component" value="Unassembled WGS sequence"/>
</dbReference>
<dbReference type="EMBL" id="JAGZMZ010000018">
    <property type="protein sequence ID" value="MBS4884551.1"/>
    <property type="molecule type" value="Genomic_DNA"/>
</dbReference>
<sequence length="1116" mass="131274">MGIKKVLKKLKANAYQKYCKLPLDEKCILLEAGQGKNLNGNMLAMARELFENKAYAGYKIVYVVTKENLEEAKKRFAFYQYPLILTIRNSDEYKKYLACAKYLMTDNSFPPYFLKREQQVYMNTWHGTPLKTLGISDLKNAASLANIQKNYLMCDYALFPNTFTKDVFMKDYMLENLYKGEIVLADYPRNMALLDQEKSDALRSKLGLSDKKLIAYMPTWRGLGRSANGASQKEILEGIFKKLDAQLSDEEIFYVNLHFLIGNTMDFSNYQHIKPFPSEYETYDFLALCDMLVTDYSSVFFDFAITKKKIVLFTYDLEEYMRDRGTYFPIENLPFPMVCSVDELMKEIHTSGKTCDYHEFLSQYHAFADKQTPAMLLDLLIHGKRDGLHIEQAPYNGKETVLVYGGKLRNKQLNELLLAYLKQLKEEMPDKNIVVSFHGKMHKQKRELLEQLNRSVSYYAVVNKFEFSLPVKIIAAMKMRFGYFDKKLKGKLRASFERERNRMFYGLEPQKVIYFAGNPHYMYRVLSTFHCEKEAHIQHNNVMGIVARRGIYHVMYHYFKENYDTIIDHRFDDVHALWKEEDKHIYYNKCLKMGILWKHFANKKQGLQLSAICFAYTILPFSIKNLKVKIGEHVYDAHLTKGLRLGKAIRITTMKLCVPHEDMKSMEIQNRVNLYYEDAQGYGYLRGMSYKLSNLRKGKNKRGPIQIYETSETSAYFRQSINNRLFLTVRKRNVSDSANQQLKMTFAYFLAKFVPLPKLLVLYEKESSRYEESASVLYEKLIDQGYKHAYFILDKDYPHRSVIAEKYQKNIVDKASFKHYFLFFKAKTFLGSEALVHAIDLRVANRYALKKLASRKINYVFLQHGVMYMVSLDSESRRFFKPLKTDGKYRVVVSSQKEAQHFIELGHYDPDTLYVCGLPKFDRNTWKEDADKIVIMPTWRPWEYNEARYDFQSTKYYQMLCRIFDAIPEALQDKVVILPHPLFYDALKDTAFPLRKYLNAEDKYDDILKQTKVLITDYSSIAYDAYYRGSNVIFYWEEKAECMEAYGPSTKLMLNEENAYGDICYSPMQLEAVIKQNYEQPQNPLYQKRYEQLVSFHDGNNTERLVNMLKQDHILS</sequence>
<name>A0A942W9Q3_9FIRM</name>
<dbReference type="AlphaFoldDB" id="A0A942W9Q3"/>
<dbReference type="RefSeq" id="WP_278640458.1">
    <property type="nucleotide sequence ID" value="NZ_JAGZMZ010000018.1"/>
</dbReference>
<dbReference type="PANTHER" id="PTHR37316">
    <property type="entry name" value="TEICHOIC ACID GLYCEROL-PHOSPHATE PRIMASE"/>
    <property type="match status" value="1"/>
</dbReference>
<evidence type="ECO:0000256" key="1">
    <source>
        <dbReference type="ARBA" id="ARBA00004202"/>
    </source>
</evidence>
<comment type="caution">
    <text evidence="7">The sequence shown here is derived from an EMBL/GenBank/DDBJ whole genome shotgun (WGS) entry which is preliminary data.</text>
</comment>
<keyword evidence="6" id="KW-0472">Membrane</keyword>
<accession>A0A942W9Q3</accession>
<organism evidence="7 8">
    <name type="scientific">Amedibacillus dolichus</name>
    <dbReference type="NCBI Taxonomy" id="31971"/>
    <lineage>
        <taxon>Bacteria</taxon>
        <taxon>Bacillati</taxon>
        <taxon>Bacillota</taxon>
        <taxon>Erysipelotrichia</taxon>
        <taxon>Erysipelotrichales</taxon>
        <taxon>Erysipelotrichaceae</taxon>
        <taxon>Amedibacillus</taxon>
    </lineage>
</organism>
<comment type="similarity">
    <text evidence="2">Belongs to the CDP-glycerol glycerophosphotransferase family.</text>
</comment>
<dbReference type="Pfam" id="PF04464">
    <property type="entry name" value="Glyphos_transf"/>
    <property type="match status" value="2"/>
</dbReference>
<evidence type="ECO:0000256" key="4">
    <source>
        <dbReference type="ARBA" id="ARBA00022679"/>
    </source>
</evidence>
<reference evidence="7" key="1">
    <citation type="submission" date="2021-02" db="EMBL/GenBank/DDBJ databases">
        <title>Infant gut strain persistence is associated with maternal origin, phylogeny, and functional potential including surface adhesion and iron acquisition.</title>
        <authorList>
            <person name="Lou Y.C."/>
        </authorList>
    </citation>
    <scope>NUCLEOTIDE SEQUENCE</scope>
    <source>
        <strain evidence="7">L3_108_103G1_dasL3_108_103G1_concoct_2</strain>
    </source>
</reference>
<dbReference type="PANTHER" id="PTHR37316:SF3">
    <property type="entry name" value="TEICHOIC ACID GLYCEROL-PHOSPHATE TRANSFERASE"/>
    <property type="match status" value="1"/>
</dbReference>
<keyword evidence="3" id="KW-1003">Cell membrane</keyword>
<evidence type="ECO:0000313" key="8">
    <source>
        <dbReference type="Proteomes" id="UP000753219"/>
    </source>
</evidence>
<protein>
    <submittedName>
        <fullName evidence="7">CDP-glycerol glycerophosphotransferase family protein</fullName>
    </submittedName>
</protein>
<evidence type="ECO:0000313" key="7">
    <source>
        <dbReference type="EMBL" id="MBS4884551.1"/>
    </source>
</evidence>
<dbReference type="GO" id="GO:0019350">
    <property type="term" value="P:teichoic acid biosynthetic process"/>
    <property type="evidence" value="ECO:0007669"/>
    <property type="project" value="UniProtKB-KW"/>
</dbReference>
<dbReference type="Gene3D" id="3.40.50.12580">
    <property type="match status" value="2"/>
</dbReference>